<dbReference type="Proteomes" id="UP000639396">
    <property type="component" value="Unassembled WGS sequence"/>
</dbReference>
<dbReference type="AlphaFoldDB" id="A0A927C330"/>
<dbReference type="Gene3D" id="3.40.190.10">
    <property type="entry name" value="Periplasmic binding protein-like II"/>
    <property type="match status" value="2"/>
</dbReference>
<dbReference type="SUPFAM" id="SSF53850">
    <property type="entry name" value="Periplasmic binding protein-like II"/>
    <property type="match status" value="1"/>
</dbReference>
<evidence type="ECO:0000256" key="1">
    <source>
        <dbReference type="ARBA" id="ARBA00004418"/>
    </source>
</evidence>
<keyword evidence="7" id="KW-1185">Reference proteome</keyword>
<evidence type="ECO:0000256" key="2">
    <source>
        <dbReference type="ARBA" id="ARBA00010742"/>
    </source>
</evidence>
<proteinExistence type="inferred from homology"/>
<organism evidence="6 7">
    <name type="scientific">Paenibacillus oceani</name>
    <dbReference type="NCBI Taxonomy" id="2772510"/>
    <lineage>
        <taxon>Bacteria</taxon>
        <taxon>Bacillati</taxon>
        <taxon>Bacillota</taxon>
        <taxon>Bacilli</taxon>
        <taxon>Bacillales</taxon>
        <taxon>Paenibacillaceae</taxon>
        <taxon>Paenibacillus</taxon>
    </lineage>
</organism>
<evidence type="ECO:0000259" key="5">
    <source>
        <dbReference type="SMART" id="SM00062"/>
    </source>
</evidence>
<dbReference type="CDD" id="cd01008">
    <property type="entry name" value="PBP2_NrtA_SsuA_CpmA_like"/>
    <property type="match status" value="1"/>
</dbReference>
<dbReference type="GO" id="GO:0042597">
    <property type="term" value="C:periplasmic space"/>
    <property type="evidence" value="ECO:0007669"/>
    <property type="project" value="UniProtKB-SubCell"/>
</dbReference>
<dbReference type="InterPro" id="IPR015168">
    <property type="entry name" value="SsuA/THI5"/>
</dbReference>
<keyword evidence="3 4" id="KW-0732">Signal</keyword>
<comment type="subcellular location">
    <subcellularLocation>
        <location evidence="1">Periplasm</location>
    </subcellularLocation>
</comment>
<accession>A0A927C330</accession>
<gene>
    <name evidence="6" type="ORF">IDH45_00245</name>
</gene>
<dbReference type="PANTHER" id="PTHR30024:SF47">
    <property type="entry name" value="TAURINE-BINDING PERIPLASMIC PROTEIN"/>
    <property type="match status" value="1"/>
</dbReference>
<reference evidence="6" key="1">
    <citation type="submission" date="2020-09" db="EMBL/GenBank/DDBJ databases">
        <title>A novel bacterium of genus Paenibacillus, isolated from South China Sea.</title>
        <authorList>
            <person name="Huang H."/>
            <person name="Mo K."/>
            <person name="Hu Y."/>
        </authorList>
    </citation>
    <scope>NUCLEOTIDE SEQUENCE</scope>
    <source>
        <strain evidence="6">IB182363</strain>
    </source>
</reference>
<dbReference type="Pfam" id="PF09084">
    <property type="entry name" value="NMT1"/>
    <property type="match status" value="1"/>
</dbReference>
<evidence type="ECO:0000256" key="3">
    <source>
        <dbReference type="ARBA" id="ARBA00022729"/>
    </source>
</evidence>
<feature type="domain" description="Solute-binding protein family 3/N-terminal" evidence="5">
    <location>
        <begin position="65"/>
        <end position="277"/>
    </location>
</feature>
<comment type="similarity">
    <text evidence="2">Belongs to the bacterial solute-binding protein SsuA/TauA family.</text>
</comment>
<dbReference type="PANTHER" id="PTHR30024">
    <property type="entry name" value="ALIPHATIC SULFONATES-BINDING PROTEIN-RELATED"/>
    <property type="match status" value="1"/>
</dbReference>
<name>A0A927C330_9BACL</name>
<evidence type="ECO:0000256" key="4">
    <source>
        <dbReference type="SAM" id="SignalP"/>
    </source>
</evidence>
<evidence type="ECO:0000313" key="6">
    <source>
        <dbReference type="EMBL" id="MBD2860414.1"/>
    </source>
</evidence>
<dbReference type="RefSeq" id="WP_190923569.1">
    <property type="nucleotide sequence ID" value="NZ_JACXJA010000001.1"/>
</dbReference>
<feature type="chain" id="PRO_5039453600" evidence="4">
    <location>
        <begin position="28"/>
        <end position="338"/>
    </location>
</feature>
<dbReference type="EMBL" id="JACXJA010000001">
    <property type="protein sequence ID" value="MBD2860414.1"/>
    <property type="molecule type" value="Genomic_DNA"/>
</dbReference>
<dbReference type="PROSITE" id="PS51257">
    <property type="entry name" value="PROKAR_LIPOPROTEIN"/>
    <property type="match status" value="1"/>
</dbReference>
<comment type="caution">
    <text evidence="6">The sequence shown here is derived from an EMBL/GenBank/DDBJ whole genome shotgun (WGS) entry which is preliminary data.</text>
</comment>
<feature type="signal peptide" evidence="4">
    <location>
        <begin position="1"/>
        <end position="27"/>
    </location>
</feature>
<evidence type="ECO:0000313" key="7">
    <source>
        <dbReference type="Proteomes" id="UP000639396"/>
    </source>
</evidence>
<protein>
    <submittedName>
        <fullName evidence="6">ABC transporter substrate-binding protein</fullName>
    </submittedName>
</protein>
<sequence>MIKHKWRSVLLASIAAALMLSGCAGSAAKGNGGEMASPASAPASADNGKLQKIRYSPLSGISGLAVRFGAEKGFFKEEGLDVEFITTKNAVEGLTSKDVDIADVPTTTAIIAAGKGAPIKIVSSMFRTKGPFYLIGAPGINSVEDLKGKKVGAGTFGSGLDVYTQTILQKHGLSKNDVAYVANGAQEAAYASLLTGQVDATIIHEPFASLVEISGQGTLLAKGWDYLPNFHTGVLASRNDFIEKQPELIEKLLRAYFKSQEYAKIHFDEYRAYFLQNVKVDEKAVDSAFKREDVLWENDPNVDAKSLLETQQIQVDLGFQDKVYDVDKIVDLRFIPKK</sequence>
<dbReference type="InterPro" id="IPR001638">
    <property type="entry name" value="Solute-binding_3/MltF_N"/>
</dbReference>
<dbReference type="SMART" id="SM00062">
    <property type="entry name" value="PBPb"/>
    <property type="match status" value="1"/>
</dbReference>